<accession>A0A1H3JHL1</accession>
<evidence type="ECO:0000313" key="6">
    <source>
        <dbReference type="EMBL" id="SDY39500.1"/>
    </source>
</evidence>
<gene>
    <name evidence="6" type="ORF">SAMN05444340_10747</name>
</gene>
<dbReference type="AlphaFoldDB" id="A0A1H3JHL1"/>
<dbReference type="SUPFAM" id="SSF161084">
    <property type="entry name" value="MAPEG domain-like"/>
    <property type="match status" value="1"/>
</dbReference>
<feature type="transmembrane region" description="Helical" evidence="5">
    <location>
        <begin position="118"/>
        <end position="140"/>
    </location>
</feature>
<evidence type="ECO:0000256" key="4">
    <source>
        <dbReference type="ARBA" id="ARBA00023136"/>
    </source>
</evidence>
<dbReference type="InterPro" id="IPR023352">
    <property type="entry name" value="MAPEG-like_dom_sf"/>
</dbReference>
<dbReference type="EMBL" id="FNPF01000007">
    <property type="protein sequence ID" value="SDY39500.1"/>
    <property type="molecule type" value="Genomic_DNA"/>
</dbReference>
<proteinExistence type="predicted"/>
<dbReference type="OrthoDB" id="7743618at2"/>
<dbReference type="RefSeq" id="WP_089883020.1">
    <property type="nucleotide sequence ID" value="NZ_FNPF01000007.1"/>
</dbReference>
<dbReference type="Proteomes" id="UP000199286">
    <property type="component" value="Unassembled WGS sequence"/>
</dbReference>
<feature type="transmembrane region" description="Helical" evidence="5">
    <location>
        <begin position="70"/>
        <end position="98"/>
    </location>
</feature>
<keyword evidence="4 5" id="KW-0472">Membrane</keyword>
<evidence type="ECO:0000256" key="5">
    <source>
        <dbReference type="SAM" id="Phobius"/>
    </source>
</evidence>
<evidence type="ECO:0000256" key="1">
    <source>
        <dbReference type="ARBA" id="ARBA00004370"/>
    </source>
</evidence>
<comment type="subcellular location">
    <subcellularLocation>
        <location evidence="1">Membrane</location>
    </subcellularLocation>
</comment>
<dbReference type="Pfam" id="PF01124">
    <property type="entry name" value="MAPEG"/>
    <property type="match status" value="1"/>
</dbReference>
<evidence type="ECO:0000313" key="7">
    <source>
        <dbReference type="Proteomes" id="UP000199286"/>
    </source>
</evidence>
<dbReference type="InterPro" id="IPR001129">
    <property type="entry name" value="Membr-assoc_MAPEG"/>
</dbReference>
<reference evidence="6 7" key="1">
    <citation type="submission" date="2016-10" db="EMBL/GenBank/DDBJ databases">
        <authorList>
            <person name="de Groot N.N."/>
        </authorList>
    </citation>
    <scope>NUCLEOTIDE SEQUENCE [LARGE SCALE GENOMIC DNA]</scope>
    <source>
        <strain evidence="6 7">DSM 26880</strain>
    </source>
</reference>
<organism evidence="6 7">
    <name type="scientific">Citreimonas salinaria</name>
    <dbReference type="NCBI Taxonomy" id="321339"/>
    <lineage>
        <taxon>Bacteria</taxon>
        <taxon>Pseudomonadati</taxon>
        <taxon>Pseudomonadota</taxon>
        <taxon>Alphaproteobacteria</taxon>
        <taxon>Rhodobacterales</taxon>
        <taxon>Roseobacteraceae</taxon>
        <taxon>Citreimonas</taxon>
    </lineage>
</organism>
<evidence type="ECO:0000256" key="2">
    <source>
        <dbReference type="ARBA" id="ARBA00022692"/>
    </source>
</evidence>
<sequence length="141" mass="14936">MTPELTVLTLAGLLQVVQFALMSFPANLELGPGKTMGPRDRARLGGALEDQVSVGTARLYRALNNHFEGLILFTLAVVVVTLGNAASPLTAACAWIYLGARVAYVPAYWLGLTPWRSIIWAVGFGATVVMLLAALFAGFAA</sequence>
<dbReference type="Gene3D" id="1.20.120.550">
    <property type="entry name" value="Membrane associated eicosanoid/glutathione metabolism-like domain"/>
    <property type="match status" value="1"/>
</dbReference>
<evidence type="ECO:0000256" key="3">
    <source>
        <dbReference type="ARBA" id="ARBA00022989"/>
    </source>
</evidence>
<protein>
    <submittedName>
        <fullName evidence="6">MAPEG family protein</fullName>
    </submittedName>
</protein>
<dbReference type="PANTHER" id="PTHR35371">
    <property type="entry name" value="INNER MEMBRANE PROTEIN"/>
    <property type="match status" value="1"/>
</dbReference>
<dbReference type="GO" id="GO:0016020">
    <property type="term" value="C:membrane"/>
    <property type="evidence" value="ECO:0007669"/>
    <property type="project" value="UniProtKB-SubCell"/>
</dbReference>
<keyword evidence="3 5" id="KW-1133">Transmembrane helix</keyword>
<keyword evidence="2 5" id="KW-0812">Transmembrane</keyword>
<keyword evidence="7" id="KW-1185">Reference proteome</keyword>
<dbReference type="STRING" id="321339.SAMN05444340_10747"/>
<name>A0A1H3JHL1_9RHOB</name>
<dbReference type="PANTHER" id="PTHR35371:SF1">
    <property type="entry name" value="BLR7753 PROTEIN"/>
    <property type="match status" value="1"/>
</dbReference>